<reference evidence="3" key="1">
    <citation type="submission" date="2021-01" db="EMBL/GenBank/DDBJ databases">
        <title>Whole genome shotgun sequence of Virgisporangium ochraceum NBRC 16418.</title>
        <authorList>
            <person name="Komaki H."/>
            <person name="Tamura T."/>
        </authorList>
    </citation>
    <scope>NUCLEOTIDE SEQUENCE</scope>
    <source>
        <strain evidence="3">NBRC 16418</strain>
    </source>
</reference>
<feature type="transmembrane region" description="Helical" evidence="2">
    <location>
        <begin position="881"/>
        <end position="903"/>
    </location>
</feature>
<gene>
    <name evidence="3" type="ORF">Voc01_062280</name>
</gene>
<dbReference type="RefSeq" id="WP_203931194.1">
    <property type="nucleotide sequence ID" value="NZ_BOPH01000088.1"/>
</dbReference>
<proteinExistence type="predicted"/>
<keyword evidence="2" id="KW-0812">Transmembrane</keyword>
<protein>
    <recommendedName>
        <fullName evidence="5">ABC3 transporter permease protein domain-containing protein</fullName>
    </recommendedName>
</protein>
<feature type="transmembrane region" description="Helical" evidence="2">
    <location>
        <begin position="472"/>
        <end position="492"/>
    </location>
</feature>
<evidence type="ECO:0000313" key="3">
    <source>
        <dbReference type="EMBL" id="GIJ71311.1"/>
    </source>
</evidence>
<accession>A0A8J3ZXA4</accession>
<evidence type="ECO:0000313" key="4">
    <source>
        <dbReference type="Proteomes" id="UP000635606"/>
    </source>
</evidence>
<keyword evidence="2" id="KW-0472">Membrane</keyword>
<feature type="transmembrane region" description="Helical" evidence="2">
    <location>
        <begin position="316"/>
        <end position="337"/>
    </location>
</feature>
<keyword evidence="2" id="KW-1133">Transmembrane helix</keyword>
<feature type="region of interest" description="Disordered" evidence="1">
    <location>
        <begin position="569"/>
        <end position="600"/>
    </location>
</feature>
<organism evidence="3 4">
    <name type="scientific">Virgisporangium ochraceum</name>
    <dbReference type="NCBI Taxonomy" id="65505"/>
    <lineage>
        <taxon>Bacteria</taxon>
        <taxon>Bacillati</taxon>
        <taxon>Actinomycetota</taxon>
        <taxon>Actinomycetes</taxon>
        <taxon>Micromonosporales</taxon>
        <taxon>Micromonosporaceae</taxon>
        <taxon>Virgisporangium</taxon>
    </lineage>
</organism>
<feature type="transmembrane region" description="Helical" evidence="2">
    <location>
        <begin position="400"/>
        <end position="422"/>
    </location>
</feature>
<dbReference type="AlphaFoldDB" id="A0A8J3ZXA4"/>
<evidence type="ECO:0000256" key="2">
    <source>
        <dbReference type="SAM" id="Phobius"/>
    </source>
</evidence>
<name>A0A8J3ZXA4_9ACTN</name>
<feature type="transmembrane region" description="Helical" evidence="2">
    <location>
        <begin position="521"/>
        <end position="541"/>
    </location>
</feature>
<dbReference type="Proteomes" id="UP000635606">
    <property type="component" value="Unassembled WGS sequence"/>
</dbReference>
<feature type="transmembrane region" description="Helical" evidence="2">
    <location>
        <begin position="785"/>
        <end position="804"/>
    </location>
</feature>
<dbReference type="EMBL" id="BOPH01000088">
    <property type="protein sequence ID" value="GIJ71311.1"/>
    <property type="molecule type" value="Genomic_DNA"/>
</dbReference>
<keyword evidence="4" id="KW-1185">Reference proteome</keyword>
<evidence type="ECO:0000256" key="1">
    <source>
        <dbReference type="SAM" id="MobiDB-lite"/>
    </source>
</evidence>
<comment type="caution">
    <text evidence="3">The sequence shown here is derived from an EMBL/GenBank/DDBJ whole genome shotgun (WGS) entry which is preliminary data.</text>
</comment>
<sequence>MRWPLVAAAVSGWLRQGPWALLVLAVFTVAALSAASAPMYDEASDNAVFADRRAAIAPGADRGEDVAVRLSASESPNSADQQVAVRDLRGVRHLSEPTLGGASVGMESVRPKRWESTVSAGGRTAAARLLATTAPAARLVPLGAVRNQGVWLPEPVATDLGVHAGDSVTYRVDTVGANPDGVAVRVAGVYAVTGGRLPADPPGGVRPWVRDQRDLPDDPQATTLKAHLLIGDIDTIERLSKASGDRILWWADAQLDPGATLAEARTAAREVEEVRRRYLGRMVDVSPVTPRVASGIAQVATDASRTAEAVQRRSRVTGWAALAVALASVLAIGLLAVRRRRVELRHSVGSGLSPTTVGALWFVEHLVPAVPAAFAGWALARTLVERFGPPGAVTVASLGPALVAAGIAALAGPVTVACVAAVSAARRVRPAVPVAPRRSRPWGLLVVVAAAVAAVGMWGTTQARGIDLLVPLLVFAAAGVLGGTLVVRLASLRRRTTTADRRPAVVGWLLRRRLAAGGERVLTVVLLATGLGMLVFTMSAVDTIGVNIDDRVAASAGATAIARIPGSHVLDDQPVRQPPEPDPQEGRPQPQGLVPGVRTPPLPPHLTLVWRIDAYTPYDEGIRDLVVIDPESFLRVADWGRGPDLAAARDAVRRLAGAEPSSWKVPVIVVGDPSLTGVDDVPVSLPRWGGSLQVIARLPAFPGSGDRTMYIVPGAVVFPLMGRDDPRLRPPGGPPPFVRTELWSSRGQRGIDEVMAPRSVAATLVSTSEQYRDDADFVAARQSRGYDLGVAAYLALLAIVALALHADRTAVAARPGDLMLARIGVGRVRIVGARAAELVALVLVALLCTVGGLAVLGPLAARLLDPVPEQVPVLRFGVPAAAIGVTLGVAVVAATLSAGLAVVRSSAREEEAFRGDG</sequence>
<feature type="transmembrane region" description="Helical" evidence="2">
    <location>
        <begin position="442"/>
        <end position="460"/>
    </location>
</feature>
<feature type="transmembrane region" description="Helical" evidence="2">
    <location>
        <begin position="358"/>
        <end position="380"/>
    </location>
</feature>
<feature type="transmembrane region" description="Helical" evidence="2">
    <location>
        <begin position="838"/>
        <end position="861"/>
    </location>
</feature>
<evidence type="ECO:0008006" key="5">
    <source>
        <dbReference type="Google" id="ProtNLM"/>
    </source>
</evidence>